<feature type="compositionally biased region" description="Basic and acidic residues" evidence="1">
    <location>
        <begin position="43"/>
        <end position="53"/>
    </location>
</feature>
<dbReference type="EMBL" id="CAVNYO010000402">
    <property type="protein sequence ID" value="CAK5274426.1"/>
    <property type="molecule type" value="Genomic_DNA"/>
</dbReference>
<protein>
    <submittedName>
        <fullName evidence="2">Uncharacterized protein</fullName>
    </submittedName>
</protein>
<comment type="caution">
    <text evidence="2">The sequence shown here is derived from an EMBL/GenBank/DDBJ whole genome shotgun (WGS) entry which is preliminary data.</text>
</comment>
<evidence type="ECO:0000313" key="3">
    <source>
        <dbReference type="Proteomes" id="UP001295794"/>
    </source>
</evidence>
<sequence length="89" mass="10555">MRQKLPFGQCTRHRLWHGYQMGDAHLPAARSTGSGQGLHRQCRQRDVWAEQSREPSQWHPEKNPTGRRFETRMGCCRLTLTRWDMDCFV</sequence>
<reference evidence="2" key="1">
    <citation type="submission" date="2023-11" db="EMBL/GenBank/DDBJ databases">
        <authorList>
            <person name="De Vega J J."/>
            <person name="De Vega J J."/>
        </authorList>
    </citation>
    <scope>NUCLEOTIDE SEQUENCE</scope>
</reference>
<accession>A0AAD2HG74</accession>
<gene>
    <name evidence="2" type="ORF">MYCIT1_LOCUS21631</name>
</gene>
<dbReference type="AlphaFoldDB" id="A0AAD2HG74"/>
<dbReference type="Proteomes" id="UP001295794">
    <property type="component" value="Unassembled WGS sequence"/>
</dbReference>
<name>A0AAD2HG74_9AGAR</name>
<evidence type="ECO:0000313" key="2">
    <source>
        <dbReference type="EMBL" id="CAK5274426.1"/>
    </source>
</evidence>
<feature type="region of interest" description="Disordered" evidence="1">
    <location>
        <begin position="29"/>
        <end position="65"/>
    </location>
</feature>
<evidence type="ECO:0000256" key="1">
    <source>
        <dbReference type="SAM" id="MobiDB-lite"/>
    </source>
</evidence>
<proteinExistence type="predicted"/>
<keyword evidence="3" id="KW-1185">Reference proteome</keyword>
<organism evidence="2 3">
    <name type="scientific">Mycena citricolor</name>
    <dbReference type="NCBI Taxonomy" id="2018698"/>
    <lineage>
        <taxon>Eukaryota</taxon>
        <taxon>Fungi</taxon>
        <taxon>Dikarya</taxon>
        <taxon>Basidiomycota</taxon>
        <taxon>Agaricomycotina</taxon>
        <taxon>Agaricomycetes</taxon>
        <taxon>Agaricomycetidae</taxon>
        <taxon>Agaricales</taxon>
        <taxon>Marasmiineae</taxon>
        <taxon>Mycenaceae</taxon>
        <taxon>Mycena</taxon>
    </lineage>
</organism>